<comment type="subcellular location">
    <subcellularLocation>
        <location evidence="1">Cell membrane</location>
        <topology evidence="1">Multi-pass membrane protein</topology>
    </subcellularLocation>
</comment>
<feature type="transmembrane region" description="Helical" evidence="7">
    <location>
        <begin position="112"/>
        <end position="138"/>
    </location>
</feature>
<proteinExistence type="inferred from homology"/>
<evidence type="ECO:0000256" key="6">
    <source>
        <dbReference type="ARBA" id="ARBA00023136"/>
    </source>
</evidence>
<evidence type="ECO:0000256" key="5">
    <source>
        <dbReference type="ARBA" id="ARBA00022989"/>
    </source>
</evidence>
<evidence type="ECO:0000256" key="4">
    <source>
        <dbReference type="ARBA" id="ARBA00022692"/>
    </source>
</evidence>
<sequence length="334" mass="36740">MASYLKQSLLSLIALAAVFGLVVVLTNAGAVLNVIDLKFFILACIFYIVSIAIWLISWAFLIKKRSKIPYPKLLGVGIAALYGALTPVQLGAEALRSIRLKDYFAVSYSDSVSASMIAKGIKFSILAIVFVVVFFLYLLNTKLGLLLTAGLFSGFVIIVIAACLFLMPLQKGIGMRISNFFALISKTFRQFAALGKFFADYSNYLQKIKPKSFAVVFALSFLSLFFEFLALQFSFMSLGIYLQLQAVIVLMILVSILERTPFLPRGIGIVEIFGYAYLSVHSLVSPYITLTAPQIGAVLIVYDVARLVVPTIAGIAMSFILYAMHRNGKLHKAK</sequence>
<dbReference type="Proteomes" id="UP000677687">
    <property type="component" value="Unassembled WGS sequence"/>
</dbReference>
<organism evidence="8 9">
    <name type="scientific">Candidatus Iainarchaeum sp</name>
    <dbReference type="NCBI Taxonomy" id="3101447"/>
    <lineage>
        <taxon>Archaea</taxon>
        <taxon>Candidatus Iainarchaeota</taxon>
        <taxon>Candidatus Iainarchaeia</taxon>
        <taxon>Candidatus Iainarchaeales</taxon>
        <taxon>Candidatus Iainarchaeaceae</taxon>
        <taxon>Candidatus Iainarchaeum</taxon>
    </lineage>
</organism>
<dbReference type="Pfam" id="PF03706">
    <property type="entry name" value="LPG_synthase_TM"/>
    <property type="match status" value="1"/>
</dbReference>
<keyword evidence="5 7" id="KW-1133">Transmembrane helix</keyword>
<comment type="similarity">
    <text evidence="2">Belongs to the UPF0104 family.</text>
</comment>
<dbReference type="NCBIfam" id="TIGR00374">
    <property type="entry name" value="flippase-like domain"/>
    <property type="match status" value="1"/>
</dbReference>
<accession>A0A8T4KSH3</accession>
<name>A0A8T4KSH3_9ARCH</name>
<comment type="caution">
    <text evidence="8">The sequence shown here is derived from an EMBL/GenBank/DDBJ whole genome shotgun (WGS) entry which is preliminary data.</text>
</comment>
<evidence type="ECO:0000313" key="8">
    <source>
        <dbReference type="EMBL" id="MBS3057017.1"/>
    </source>
</evidence>
<feature type="transmembrane region" description="Helical" evidence="7">
    <location>
        <begin position="213"/>
        <end position="234"/>
    </location>
</feature>
<evidence type="ECO:0000256" key="7">
    <source>
        <dbReference type="SAM" id="Phobius"/>
    </source>
</evidence>
<gene>
    <name evidence="8" type="ORF">J4415_00115</name>
</gene>
<dbReference type="GO" id="GO:0005886">
    <property type="term" value="C:plasma membrane"/>
    <property type="evidence" value="ECO:0007669"/>
    <property type="project" value="UniProtKB-SubCell"/>
</dbReference>
<feature type="transmembrane region" description="Helical" evidence="7">
    <location>
        <begin position="145"/>
        <end position="167"/>
    </location>
</feature>
<keyword evidence="3" id="KW-1003">Cell membrane</keyword>
<feature type="transmembrane region" description="Helical" evidence="7">
    <location>
        <begin position="240"/>
        <end position="257"/>
    </location>
</feature>
<feature type="transmembrane region" description="Helical" evidence="7">
    <location>
        <begin position="73"/>
        <end position="92"/>
    </location>
</feature>
<dbReference type="EMBL" id="JAGVWD010000002">
    <property type="protein sequence ID" value="MBS3057017.1"/>
    <property type="molecule type" value="Genomic_DNA"/>
</dbReference>
<evidence type="ECO:0000313" key="9">
    <source>
        <dbReference type="Proteomes" id="UP000677687"/>
    </source>
</evidence>
<evidence type="ECO:0000256" key="1">
    <source>
        <dbReference type="ARBA" id="ARBA00004651"/>
    </source>
</evidence>
<keyword evidence="6 7" id="KW-0472">Membrane</keyword>
<dbReference type="PANTHER" id="PTHR39087:SF2">
    <property type="entry name" value="UPF0104 MEMBRANE PROTEIN MJ1595"/>
    <property type="match status" value="1"/>
</dbReference>
<feature type="transmembrane region" description="Helical" evidence="7">
    <location>
        <begin position="269"/>
        <end position="288"/>
    </location>
</feature>
<dbReference type="InterPro" id="IPR022791">
    <property type="entry name" value="L-PG_synthase/AglD"/>
</dbReference>
<dbReference type="AlphaFoldDB" id="A0A8T4KSH3"/>
<evidence type="ECO:0000256" key="3">
    <source>
        <dbReference type="ARBA" id="ARBA00022475"/>
    </source>
</evidence>
<reference evidence="8" key="1">
    <citation type="submission" date="2021-03" db="EMBL/GenBank/DDBJ databases">
        <authorList>
            <person name="Jaffe A."/>
        </authorList>
    </citation>
    <scope>NUCLEOTIDE SEQUENCE</scope>
    <source>
        <strain evidence="8">RIFCSPHIGHO2_01_FULL_AR10_44_11</strain>
    </source>
</reference>
<dbReference type="PANTHER" id="PTHR39087">
    <property type="entry name" value="UPF0104 MEMBRANE PROTEIN MJ1595"/>
    <property type="match status" value="1"/>
</dbReference>
<reference evidence="8" key="2">
    <citation type="submission" date="2021-05" db="EMBL/GenBank/DDBJ databases">
        <title>Protein family content uncovers lineage relationships and bacterial pathway maintenance mechanisms in DPANN archaea.</title>
        <authorList>
            <person name="Castelle C.J."/>
            <person name="Meheust R."/>
            <person name="Jaffe A.L."/>
            <person name="Seitz K."/>
            <person name="Gong X."/>
            <person name="Baker B.J."/>
            <person name="Banfield J.F."/>
        </authorList>
    </citation>
    <scope>NUCLEOTIDE SEQUENCE</scope>
    <source>
        <strain evidence="8">RIFCSPHIGHO2_01_FULL_AR10_44_11</strain>
    </source>
</reference>
<keyword evidence="4 7" id="KW-0812">Transmembrane</keyword>
<feature type="transmembrane region" description="Helical" evidence="7">
    <location>
        <begin position="300"/>
        <end position="324"/>
    </location>
</feature>
<feature type="transmembrane region" description="Helical" evidence="7">
    <location>
        <begin position="40"/>
        <end position="61"/>
    </location>
</feature>
<evidence type="ECO:0000256" key="2">
    <source>
        <dbReference type="ARBA" id="ARBA00011061"/>
    </source>
</evidence>
<feature type="transmembrane region" description="Helical" evidence="7">
    <location>
        <begin position="173"/>
        <end position="192"/>
    </location>
</feature>
<protein>
    <submittedName>
        <fullName evidence="8">Flippase-like domain-containing protein</fullName>
    </submittedName>
</protein>